<gene>
    <name evidence="2" type="ORF">SAMN05421867_11077</name>
</gene>
<dbReference type="OrthoDB" id="9801383at2"/>
<keyword evidence="3" id="KW-1185">Reference proteome</keyword>
<accession>A0A1I0ZAR7</accession>
<proteinExistence type="predicted"/>
<reference evidence="2 3" key="1">
    <citation type="submission" date="2016-10" db="EMBL/GenBank/DDBJ databases">
        <authorList>
            <person name="de Groot N.N."/>
        </authorList>
    </citation>
    <scope>NUCLEOTIDE SEQUENCE [LARGE SCALE GENOMIC DNA]</scope>
    <source>
        <strain evidence="2 3">CGMCC 4.6945</strain>
    </source>
</reference>
<dbReference type="STRING" id="988821.SAMN05421867_11077"/>
<dbReference type="PANTHER" id="PTHR35399:SF2">
    <property type="entry name" value="DUF839 DOMAIN-CONTAINING PROTEIN"/>
    <property type="match status" value="1"/>
</dbReference>
<dbReference type="Pfam" id="PF05787">
    <property type="entry name" value="PhoX"/>
    <property type="match status" value="1"/>
</dbReference>
<sequence length="678" mass="72388">MTLTSPGLRRMLPMTGHTMGSRSAATCHYKCGDACLRDVSSTSTAPHFQAVAETALSRRAVLAGMGLVAAVASVGSAVLRPERAAAAARTAAWAQVSDTFGFAPVAPVERTVDAFTVPDGFDWHPIIRWGDPVVAGAPAFDLDDQSAEAQEQQFGYNNDYLAILPQGDGTALLVANHEYTNENLMVPGFVDEESLTVEQLRTSIAAHGMSVVQVERRGDDPRWYPVASPFGRRFSALSTRFRLTGPVVGHELVRTSTNPRGTSVIGTLNNCAGGHTPWGTVLSGEENVDQYFRGDPAAADPRNNEMYGLVGDDGEAGTGRYWWKVDPRFDMAQEPNEFNRFGWVVEIDPTDPSSVPLKHTALGRFKHEGATVAVAADRRLVVYMGDDQANQHLYKFVSKGKLGGSLRNGSFLLQQGDLYVARFSAEGDPAADYDGTGEWIPLTKGGRSMVPGMSLEEVLVFTRLAAAAVGATPMDRPEDVERSPVNGKVYMACTNSSSRQAPGVANPRSKNRWGHVVEITEAGDDAGATTFTWALPLVCGDPTDPSTYFAGYPADQVSPISCPDNVTFDSAGGLWISTDGQPGSIGLNDALHYVPVDGPERGHVQQFLAVPTGAETCGPWVDVEDGSVFVAVQHPGETEGAAVDVPTSTFPYDGSSSRTPRPSVVQVYRTTAGAMPQG</sequence>
<evidence type="ECO:0000256" key="1">
    <source>
        <dbReference type="SAM" id="MobiDB-lite"/>
    </source>
</evidence>
<dbReference type="InterPro" id="IPR008557">
    <property type="entry name" value="PhoX"/>
</dbReference>
<feature type="region of interest" description="Disordered" evidence="1">
    <location>
        <begin position="641"/>
        <end position="661"/>
    </location>
</feature>
<dbReference type="EMBL" id="FOKA01000010">
    <property type="protein sequence ID" value="SFB22492.1"/>
    <property type="molecule type" value="Genomic_DNA"/>
</dbReference>
<dbReference type="SUPFAM" id="SSF63829">
    <property type="entry name" value="Calcium-dependent phosphotriesterase"/>
    <property type="match status" value="1"/>
</dbReference>
<name>A0A1I0ZAR7_9CELL</name>
<protein>
    <recommendedName>
        <fullName evidence="4">PhoX family phosphatase</fullName>
    </recommendedName>
</protein>
<evidence type="ECO:0008006" key="4">
    <source>
        <dbReference type="Google" id="ProtNLM"/>
    </source>
</evidence>
<dbReference type="AlphaFoldDB" id="A0A1I0ZAR7"/>
<dbReference type="PROSITE" id="PS51318">
    <property type="entry name" value="TAT"/>
    <property type="match status" value="1"/>
</dbReference>
<evidence type="ECO:0000313" key="2">
    <source>
        <dbReference type="EMBL" id="SFB22492.1"/>
    </source>
</evidence>
<evidence type="ECO:0000313" key="3">
    <source>
        <dbReference type="Proteomes" id="UP000199012"/>
    </source>
</evidence>
<organism evidence="2 3">
    <name type="scientific">Cellulomonas marina</name>
    <dbReference type="NCBI Taxonomy" id="988821"/>
    <lineage>
        <taxon>Bacteria</taxon>
        <taxon>Bacillati</taxon>
        <taxon>Actinomycetota</taxon>
        <taxon>Actinomycetes</taxon>
        <taxon>Micrococcales</taxon>
        <taxon>Cellulomonadaceae</taxon>
        <taxon>Cellulomonas</taxon>
    </lineage>
</organism>
<dbReference type="InterPro" id="IPR006311">
    <property type="entry name" value="TAT_signal"/>
</dbReference>
<dbReference type="Proteomes" id="UP000199012">
    <property type="component" value="Unassembled WGS sequence"/>
</dbReference>
<feature type="compositionally biased region" description="Polar residues" evidence="1">
    <location>
        <begin position="646"/>
        <end position="660"/>
    </location>
</feature>
<dbReference type="PANTHER" id="PTHR35399">
    <property type="entry name" value="SLR8030 PROTEIN"/>
    <property type="match status" value="1"/>
</dbReference>